<dbReference type="AlphaFoldDB" id="A0A2X4U9U0"/>
<name>A0A2X4U9U0_9GAMM</name>
<dbReference type="GO" id="GO:0008080">
    <property type="term" value="F:N-acetyltransferase activity"/>
    <property type="evidence" value="ECO:0007669"/>
    <property type="project" value="TreeGrafter"/>
</dbReference>
<gene>
    <name evidence="4" type="ORF">NCTC12151_00801</name>
</gene>
<dbReference type="PANTHER" id="PTHR10545">
    <property type="entry name" value="DIAMINE N-ACETYLTRANSFERASE"/>
    <property type="match status" value="1"/>
</dbReference>
<feature type="domain" description="N-acetyltransferase" evidence="3">
    <location>
        <begin position="35"/>
        <end position="178"/>
    </location>
</feature>
<evidence type="ECO:0000313" key="4">
    <source>
        <dbReference type="EMBL" id="SQI36587.1"/>
    </source>
</evidence>
<dbReference type="InterPro" id="IPR000182">
    <property type="entry name" value="GNAT_dom"/>
</dbReference>
<protein>
    <submittedName>
        <fullName evidence="4">Putative acetyltransferase</fullName>
    </submittedName>
</protein>
<dbReference type="PROSITE" id="PS51186">
    <property type="entry name" value="GNAT"/>
    <property type="match status" value="1"/>
</dbReference>
<dbReference type="InterPro" id="IPR016181">
    <property type="entry name" value="Acyl_CoA_acyltransferase"/>
</dbReference>
<organism evidence="4 5">
    <name type="scientific">Leminorella richardii</name>
    <dbReference type="NCBI Taxonomy" id="158841"/>
    <lineage>
        <taxon>Bacteria</taxon>
        <taxon>Pseudomonadati</taxon>
        <taxon>Pseudomonadota</taxon>
        <taxon>Gammaproteobacteria</taxon>
        <taxon>Enterobacterales</taxon>
        <taxon>Budviciaceae</taxon>
        <taxon>Leminorella</taxon>
    </lineage>
</organism>
<evidence type="ECO:0000256" key="1">
    <source>
        <dbReference type="ARBA" id="ARBA00022679"/>
    </source>
</evidence>
<dbReference type="EMBL" id="LS483470">
    <property type="protein sequence ID" value="SQI36587.1"/>
    <property type="molecule type" value="Genomic_DNA"/>
</dbReference>
<reference evidence="4 5" key="1">
    <citation type="submission" date="2018-06" db="EMBL/GenBank/DDBJ databases">
        <authorList>
            <consortium name="Pathogen Informatics"/>
            <person name="Doyle S."/>
        </authorList>
    </citation>
    <scope>NUCLEOTIDE SEQUENCE [LARGE SCALE GENOMIC DNA]</scope>
    <source>
        <strain evidence="4 5">NCTC12151</strain>
    </source>
</reference>
<dbReference type="SUPFAM" id="SSF55729">
    <property type="entry name" value="Acyl-CoA N-acyltransferases (Nat)"/>
    <property type="match status" value="1"/>
</dbReference>
<dbReference type="KEGG" id="lri:NCTC12151_00801"/>
<evidence type="ECO:0000313" key="5">
    <source>
        <dbReference type="Proteomes" id="UP000249005"/>
    </source>
</evidence>
<evidence type="ECO:0000256" key="2">
    <source>
        <dbReference type="ARBA" id="ARBA00023315"/>
    </source>
</evidence>
<sequence length="178" mass="20552">MKSGVYITLAELMELNKDYIKTTVGGVMKKTAENVTIRAITEADRQEWLSLWQQYQHFYRAKITPEVTANTFSALCEGKDICGLVAVDGSNRLLGFMHIVYHASTWSDRDYCYIEDLFVDKSARGENVAEKLFDEAYRQAEARDCSRVYWMTQEFNSSARSLYDVIGKRTSFVIYMKN</sequence>
<accession>A0A2X4U9U0</accession>
<dbReference type="CDD" id="cd04301">
    <property type="entry name" value="NAT_SF"/>
    <property type="match status" value="1"/>
</dbReference>
<dbReference type="Gene3D" id="3.40.630.30">
    <property type="match status" value="1"/>
</dbReference>
<keyword evidence="2" id="KW-0012">Acyltransferase</keyword>
<evidence type="ECO:0000259" key="3">
    <source>
        <dbReference type="PROSITE" id="PS51186"/>
    </source>
</evidence>
<proteinExistence type="predicted"/>
<dbReference type="PANTHER" id="PTHR10545:SF42">
    <property type="entry name" value="ACETYLTRANSFERASE"/>
    <property type="match status" value="1"/>
</dbReference>
<dbReference type="Pfam" id="PF00583">
    <property type="entry name" value="Acetyltransf_1"/>
    <property type="match status" value="1"/>
</dbReference>
<dbReference type="InterPro" id="IPR051016">
    <property type="entry name" value="Diverse_Substrate_AcTransf"/>
</dbReference>
<keyword evidence="5" id="KW-1185">Reference proteome</keyword>
<keyword evidence="1 4" id="KW-0808">Transferase</keyword>
<dbReference type="Proteomes" id="UP000249005">
    <property type="component" value="Chromosome 1"/>
</dbReference>